<evidence type="ECO:0000256" key="2">
    <source>
        <dbReference type="ARBA" id="ARBA00022679"/>
    </source>
</evidence>
<dbReference type="GO" id="GO:0004674">
    <property type="term" value="F:protein serine/threonine kinase activity"/>
    <property type="evidence" value="ECO:0007669"/>
    <property type="project" value="TreeGrafter"/>
</dbReference>
<accession>A0A9X1BQ85</accession>
<dbReference type="GO" id="GO:0005829">
    <property type="term" value="C:cytosol"/>
    <property type="evidence" value="ECO:0007669"/>
    <property type="project" value="TreeGrafter"/>
</dbReference>
<evidence type="ECO:0000256" key="1">
    <source>
        <dbReference type="ARBA" id="ARBA00010164"/>
    </source>
</evidence>
<dbReference type="Pfam" id="PF07804">
    <property type="entry name" value="HipA_C"/>
    <property type="match status" value="1"/>
</dbReference>
<dbReference type="Gene3D" id="1.10.1070.20">
    <property type="match status" value="1"/>
</dbReference>
<organism evidence="5 6">
    <name type="scientific">Aquariibacter lacus</name>
    <dbReference type="NCBI Taxonomy" id="2801332"/>
    <lineage>
        <taxon>Bacteria</taxon>
        <taxon>Pseudomonadati</taxon>
        <taxon>Pseudomonadota</taxon>
        <taxon>Betaproteobacteria</taxon>
        <taxon>Burkholderiales</taxon>
        <taxon>Sphaerotilaceae</taxon>
        <taxon>Aquariibacter</taxon>
    </lineage>
</organism>
<keyword evidence="3" id="KW-0418">Kinase</keyword>
<dbReference type="PANTHER" id="PTHR37419">
    <property type="entry name" value="SERINE/THREONINE-PROTEIN KINASE TOXIN HIPA"/>
    <property type="match status" value="1"/>
</dbReference>
<dbReference type="InterPro" id="IPR012893">
    <property type="entry name" value="HipA-like_C"/>
</dbReference>
<dbReference type="PANTHER" id="PTHR37419:SF8">
    <property type="entry name" value="TOXIN YJJJ"/>
    <property type="match status" value="1"/>
</dbReference>
<feature type="domain" description="HipA-like C-terminal" evidence="4">
    <location>
        <begin position="84"/>
        <end position="262"/>
    </location>
</feature>
<evidence type="ECO:0000313" key="6">
    <source>
        <dbReference type="Proteomes" id="UP000643207"/>
    </source>
</evidence>
<dbReference type="AlphaFoldDB" id="A0A9X1BQ85"/>
<gene>
    <name evidence="5" type="ORF">JI742_01710</name>
</gene>
<name>A0A9X1BQ85_9BURK</name>
<protein>
    <submittedName>
        <fullName evidence="5">HipA domain-containing protein</fullName>
    </submittedName>
</protein>
<reference evidence="5 6" key="1">
    <citation type="submission" date="2021-01" db="EMBL/GenBank/DDBJ databases">
        <title>Piscinibacter sp. Jin2 Genome sequencing and assembly.</title>
        <authorList>
            <person name="Kim I."/>
        </authorList>
    </citation>
    <scope>NUCLEOTIDE SEQUENCE [LARGE SCALE GENOMIC DNA]</scope>
    <source>
        <strain evidence="5 6">Jin2</strain>
    </source>
</reference>
<dbReference type="EMBL" id="JAERRA010000001">
    <property type="protein sequence ID" value="MBL0718594.1"/>
    <property type="molecule type" value="Genomic_DNA"/>
</dbReference>
<comment type="similarity">
    <text evidence="1">Belongs to the HipA Ser/Thr kinase family.</text>
</comment>
<evidence type="ECO:0000256" key="3">
    <source>
        <dbReference type="ARBA" id="ARBA00022777"/>
    </source>
</evidence>
<comment type="caution">
    <text evidence="5">The sequence shown here is derived from an EMBL/GenBank/DDBJ whole genome shotgun (WGS) entry which is preliminary data.</text>
</comment>
<sequence length="333" mass="35011">MPASACLMNPMTCSSVNLLLRIALPVGCADSSLLPWYGWRVAGHDVARDAFLNAAAPQALPAAELAQRYAQLAAEALQGGAPSSSAGGEQPKFSAHVETPDGPRHVLVKFTLPEDNPVTARWRDLLLAEHHALQTLSAAGVPAAASRVIDHAGQRFLETQRFDRVGALGRRGLLSLAAVEAEFVGGAGAAWPELTQRLATPAANGKEAVITPEAHAGATLLHAFGTLIGNTDMHAGNLSFLSDSGRPYTLAPAYDMLPMAFAPRASGNLPDTPPPVHLRGIVPAATWRQALALSADYLGRLRGEAGFTQGFGRCVEGLEGVWREVEGRVGRMG</sequence>
<dbReference type="InterPro" id="IPR052028">
    <property type="entry name" value="HipA_Ser/Thr_kinase"/>
</dbReference>
<keyword evidence="6" id="KW-1185">Reference proteome</keyword>
<evidence type="ECO:0000313" key="5">
    <source>
        <dbReference type="EMBL" id="MBL0718594.1"/>
    </source>
</evidence>
<keyword evidence="2" id="KW-0808">Transferase</keyword>
<proteinExistence type="inferred from homology"/>
<dbReference type="Proteomes" id="UP000643207">
    <property type="component" value="Unassembled WGS sequence"/>
</dbReference>
<evidence type="ECO:0000259" key="4">
    <source>
        <dbReference type="Pfam" id="PF07804"/>
    </source>
</evidence>